<evidence type="ECO:0000256" key="3">
    <source>
        <dbReference type="ARBA" id="ARBA00022475"/>
    </source>
</evidence>
<protein>
    <submittedName>
        <fullName evidence="7">Putative oxidoreductase</fullName>
    </submittedName>
</protein>
<dbReference type="AlphaFoldDB" id="A0A852YFW2"/>
<evidence type="ECO:0000313" key="7">
    <source>
        <dbReference type="EMBL" id="NYH00175.1"/>
    </source>
</evidence>
<evidence type="ECO:0000256" key="5">
    <source>
        <dbReference type="ARBA" id="ARBA00022989"/>
    </source>
</evidence>
<comment type="similarity">
    <text evidence="2">Belongs to the DoxX family.</text>
</comment>
<dbReference type="PANTHER" id="PTHR33452:SF1">
    <property type="entry name" value="INNER MEMBRANE PROTEIN YPHA-RELATED"/>
    <property type="match status" value="1"/>
</dbReference>
<sequence length="186" mass="18533">MRIGTLVLRLVVGGVFVGHGLQKLTGAFGGPGLEGTEQMMEKTGMTPAARNARAVALTETAGGAAIALGAATPLAAGGLIATMLVATQKVHWRNGFWNTKGGWEFNAVLITALTAIAADGPGKLSVDAIRGRKRGGLRGALTALAVGAAGAVGVVQLAKGAQELAAEEHSAAEARSADGSARDAAL</sequence>
<keyword evidence="6" id="KW-0472">Membrane</keyword>
<evidence type="ECO:0000313" key="8">
    <source>
        <dbReference type="Proteomes" id="UP000553888"/>
    </source>
</evidence>
<keyword evidence="8" id="KW-1185">Reference proteome</keyword>
<dbReference type="EMBL" id="JACBZY010000001">
    <property type="protein sequence ID" value="NYH00175.1"/>
    <property type="molecule type" value="Genomic_DNA"/>
</dbReference>
<dbReference type="GO" id="GO:0005886">
    <property type="term" value="C:plasma membrane"/>
    <property type="evidence" value="ECO:0007669"/>
    <property type="project" value="UniProtKB-SubCell"/>
</dbReference>
<proteinExistence type="inferred from homology"/>
<dbReference type="PANTHER" id="PTHR33452">
    <property type="entry name" value="OXIDOREDUCTASE CATD-RELATED"/>
    <property type="match status" value="1"/>
</dbReference>
<dbReference type="RefSeq" id="WP_179568825.1">
    <property type="nucleotide sequence ID" value="NZ_JACBZY010000001.1"/>
</dbReference>
<dbReference type="Pfam" id="PF07681">
    <property type="entry name" value="DoxX"/>
    <property type="match status" value="1"/>
</dbReference>
<gene>
    <name evidence="7" type="ORF">BJ979_002800</name>
</gene>
<evidence type="ECO:0000256" key="2">
    <source>
        <dbReference type="ARBA" id="ARBA00006679"/>
    </source>
</evidence>
<evidence type="ECO:0000256" key="6">
    <source>
        <dbReference type="ARBA" id="ARBA00023136"/>
    </source>
</evidence>
<reference evidence="7 8" key="1">
    <citation type="submission" date="2020-07" db="EMBL/GenBank/DDBJ databases">
        <title>Sequencing the genomes of 1000 actinobacteria strains.</title>
        <authorList>
            <person name="Klenk H.-P."/>
        </authorList>
    </citation>
    <scope>NUCLEOTIDE SEQUENCE [LARGE SCALE GENOMIC DNA]</scope>
    <source>
        <strain evidence="7 8">DSM 23141</strain>
    </source>
</reference>
<evidence type="ECO:0000256" key="1">
    <source>
        <dbReference type="ARBA" id="ARBA00004651"/>
    </source>
</evidence>
<organism evidence="7 8">
    <name type="scientific">Schumannella luteola</name>
    <dbReference type="NCBI Taxonomy" id="472059"/>
    <lineage>
        <taxon>Bacteria</taxon>
        <taxon>Bacillati</taxon>
        <taxon>Actinomycetota</taxon>
        <taxon>Actinomycetes</taxon>
        <taxon>Micrococcales</taxon>
        <taxon>Microbacteriaceae</taxon>
        <taxon>Schumannella</taxon>
    </lineage>
</organism>
<accession>A0A852YFW2</accession>
<name>A0A852YFW2_9MICO</name>
<dbReference type="InterPro" id="IPR032808">
    <property type="entry name" value="DoxX"/>
</dbReference>
<comment type="subcellular location">
    <subcellularLocation>
        <location evidence="1">Cell membrane</location>
        <topology evidence="1">Multi-pass membrane protein</topology>
    </subcellularLocation>
</comment>
<comment type="caution">
    <text evidence="7">The sequence shown here is derived from an EMBL/GenBank/DDBJ whole genome shotgun (WGS) entry which is preliminary data.</text>
</comment>
<keyword evidence="5" id="KW-1133">Transmembrane helix</keyword>
<dbReference type="InterPro" id="IPR051907">
    <property type="entry name" value="DoxX-like_oxidoreductase"/>
</dbReference>
<keyword evidence="4" id="KW-0812">Transmembrane</keyword>
<evidence type="ECO:0000256" key="4">
    <source>
        <dbReference type="ARBA" id="ARBA00022692"/>
    </source>
</evidence>
<keyword evidence="3" id="KW-1003">Cell membrane</keyword>
<dbReference type="Proteomes" id="UP000553888">
    <property type="component" value="Unassembled WGS sequence"/>
</dbReference>